<accession>A0A6P1MGC2</accession>
<dbReference type="AlphaFoldDB" id="A0A6P1MGC2"/>
<protein>
    <recommendedName>
        <fullName evidence="1">Stage 0 sporulation protein A homolog</fullName>
    </recommendedName>
</protein>
<dbReference type="KEGG" id="amic:Ami3637_12440"/>
<dbReference type="Pfam" id="PF04397">
    <property type="entry name" value="LytTR"/>
    <property type="match status" value="1"/>
</dbReference>
<evidence type="ECO:0000256" key="1">
    <source>
        <dbReference type="ARBA" id="ARBA00018672"/>
    </source>
</evidence>
<dbReference type="PROSITE" id="PS50110">
    <property type="entry name" value="RESPONSE_REGULATORY"/>
    <property type="match status" value="1"/>
</dbReference>
<dbReference type="PANTHER" id="PTHR37299">
    <property type="entry name" value="TRANSCRIPTIONAL REGULATOR-RELATED"/>
    <property type="match status" value="1"/>
</dbReference>
<sequence>MLQIAICDDQPQELETINSYIKEYLAAHMLEADVRLFSHPDELLSAMEGENFHLYILDIVMPMISGLELGKEIRRFDHETQIIYATTEPQFALQAYAASPINYLTKPINKKQLFDTLDLAISKADLTQEQTFTFKTADSLRVIKLLDIVCCEYRSHAVIFSFTDGQEVISRTIRESFSEYCAAILKDRHFLQCHASFLVNMRRVERFSKDSFTLSGGKIVPIAEKQYPAVRDTYMDYLMSKGGNR</sequence>
<dbReference type="GO" id="GO:0003677">
    <property type="term" value="F:DNA binding"/>
    <property type="evidence" value="ECO:0007669"/>
    <property type="project" value="InterPro"/>
</dbReference>
<dbReference type="Gene3D" id="3.40.50.2300">
    <property type="match status" value="1"/>
</dbReference>
<dbReference type="InterPro" id="IPR046947">
    <property type="entry name" value="LytR-like"/>
</dbReference>
<dbReference type="Proteomes" id="UP000463883">
    <property type="component" value="Chromosome"/>
</dbReference>
<dbReference type="SMART" id="SM00448">
    <property type="entry name" value="REC"/>
    <property type="match status" value="1"/>
</dbReference>
<name>A0A6P1MGC2_9FIRM</name>
<dbReference type="SUPFAM" id="SSF52172">
    <property type="entry name" value="CheY-like"/>
    <property type="match status" value="1"/>
</dbReference>
<organism evidence="5 6">
    <name type="scientific">Aminipila terrae</name>
    <dbReference type="NCBI Taxonomy" id="2697030"/>
    <lineage>
        <taxon>Bacteria</taxon>
        <taxon>Bacillati</taxon>
        <taxon>Bacillota</taxon>
        <taxon>Clostridia</taxon>
        <taxon>Peptostreptococcales</taxon>
        <taxon>Anaerovoracaceae</taxon>
        <taxon>Aminipila</taxon>
    </lineage>
</organism>
<dbReference type="InterPro" id="IPR011006">
    <property type="entry name" value="CheY-like_superfamily"/>
</dbReference>
<evidence type="ECO:0000256" key="3">
    <source>
        <dbReference type="PROSITE-ProRule" id="PRU00169"/>
    </source>
</evidence>
<comment type="function">
    <text evidence="2">May play the central regulatory role in sporulation. It may be an element of the effector pathway responsible for the activation of sporulation genes in response to nutritional stress. Spo0A may act in concert with spo0H (a sigma factor) to control the expression of some genes that are critical to the sporulation process.</text>
</comment>
<feature type="modified residue" description="4-aspartylphosphate" evidence="3">
    <location>
        <position position="58"/>
    </location>
</feature>
<dbReference type="RefSeq" id="WP_162362868.1">
    <property type="nucleotide sequence ID" value="NZ_CP047591.1"/>
</dbReference>
<evidence type="ECO:0000313" key="6">
    <source>
        <dbReference type="Proteomes" id="UP000463883"/>
    </source>
</evidence>
<dbReference type="GO" id="GO:0000156">
    <property type="term" value="F:phosphorelay response regulator activity"/>
    <property type="evidence" value="ECO:0007669"/>
    <property type="project" value="InterPro"/>
</dbReference>
<reference evidence="5 6" key="1">
    <citation type="submission" date="2020-01" db="EMBL/GenBank/DDBJ databases">
        <title>Genomic analysis of Aminipila sp. CBA3637.</title>
        <authorList>
            <person name="Kim Y.B."/>
            <person name="Roh S.W."/>
        </authorList>
    </citation>
    <scope>NUCLEOTIDE SEQUENCE [LARGE SCALE GENOMIC DNA]</scope>
    <source>
        <strain evidence="5 6">CBA3637</strain>
    </source>
</reference>
<evidence type="ECO:0000256" key="2">
    <source>
        <dbReference type="ARBA" id="ARBA00024867"/>
    </source>
</evidence>
<dbReference type="PANTHER" id="PTHR37299:SF1">
    <property type="entry name" value="STAGE 0 SPORULATION PROTEIN A HOMOLOG"/>
    <property type="match status" value="1"/>
</dbReference>
<proteinExistence type="predicted"/>
<evidence type="ECO:0000259" key="4">
    <source>
        <dbReference type="PROSITE" id="PS50110"/>
    </source>
</evidence>
<dbReference type="EMBL" id="CP047591">
    <property type="protein sequence ID" value="QHI73102.1"/>
    <property type="molecule type" value="Genomic_DNA"/>
</dbReference>
<evidence type="ECO:0000313" key="5">
    <source>
        <dbReference type="EMBL" id="QHI73102.1"/>
    </source>
</evidence>
<gene>
    <name evidence="5" type="ORF">Ami3637_12440</name>
</gene>
<feature type="domain" description="Response regulatory" evidence="4">
    <location>
        <begin position="3"/>
        <end position="121"/>
    </location>
</feature>
<keyword evidence="6" id="KW-1185">Reference proteome</keyword>
<dbReference type="InterPro" id="IPR007492">
    <property type="entry name" value="LytTR_DNA-bd_dom"/>
</dbReference>
<dbReference type="SMART" id="SM00850">
    <property type="entry name" value="LytTR"/>
    <property type="match status" value="1"/>
</dbReference>
<dbReference type="InterPro" id="IPR001789">
    <property type="entry name" value="Sig_transdc_resp-reg_receiver"/>
</dbReference>
<dbReference type="Pfam" id="PF00072">
    <property type="entry name" value="Response_reg"/>
    <property type="match status" value="1"/>
</dbReference>
<dbReference type="Gene3D" id="2.40.50.1020">
    <property type="entry name" value="LytTr DNA-binding domain"/>
    <property type="match status" value="1"/>
</dbReference>
<keyword evidence="3" id="KW-0597">Phosphoprotein</keyword>